<comment type="caution">
    <text evidence="1">The sequence shown here is derived from an EMBL/GenBank/DDBJ whole genome shotgun (WGS) entry which is preliminary data.</text>
</comment>
<dbReference type="Proteomes" id="UP000324897">
    <property type="component" value="Chromosome 4"/>
</dbReference>
<reference evidence="1 2" key="1">
    <citation type="journal article" date="2019" name="Sci. Rep.">
        <title>A high-quality genome of Eragrostis curvula grass provides insights into Poaceae evolution and supports new strategies to enhance forage quality.</title>
        <authorList>
            <person name="Carballo J."/>
            <person name="Santos B.A.C.M."/>
            <person name="Zappacosta D."/>
            <person name="Garbus I."/>
            <person name="Selva J.P."/>
            <person name="Gallo C.A."/>
            <person name="Diaz A."/>
            <person name="Albertini E."/>
            <person name="Caccamo M."/>
            <person name="Echenique V."/>
        </authorList>
    </citation>
    <scope>NUCLEOTIDE SEQUENCE [LARGE SCALE GENOMIC DNA]</scope>
    <source>
        <strain evidence="2">cv. Victoria</strain>
        <tissue evidence="1">Leaf</tissue>
    </source>
</reference>
<dbReference type="AlphaFoldDB" id="A0A5J9VNF6"/>
<sequence length="67" mass="7134">MKSFGINAMGNLPESFCAHDVFSVSLKAAEDAEDVPLSQCLVVFSINLSRAGKGGSKKDCYSQCCLD</sequence>
<organism evidence="1 2">
    <name type="scientific">Eragrostis curvula</name>
    <name type="common">weeping love grass</name>
    <dbReference type="NCBI Taxonomy" id="38414"/>
    <lineage>
        <taxon>Eukaryota</taxon>
        <taxon>Viridiplantae</taxon>
        <taxon>Streptophyta</taxon>
        <taxon>Embryophyta</taxon>
        <taxon>Tracheophyta</taxon>
        <taxon>Spermatophyta</taxon>
        <taxon>Magnoliopsida</taxon>
        <taxon>Liliopsida</taxon>
        <taxon>Poales</taxon>
        <taxon>Poaceae</taxon>
        <taxon>PACMAD clade</taxon>
        <taxon>Chloridoideae</taxon>
        <taxon>Eragrostideae</taxon>
        <taxon>Eragrostidinae</taxon>
        <taxon>Eragrostis</taxon>
    </lineage>
</organism>
<protein>
    <submittedName>
        <fullName evidence="1">Uncharacterized protein</fullName>
    </submittedName>
</protein>
<evidence type="ECO:0000313" key="2">
    <source>
        <dbReference type="Proteomes" id="UP000324897"/>
    </source>
</evidence>
<evidence type="ECO:0000313" key="1">
    <source>
        <dbReference type="EMBL" id="TVU37693.1"/>
    </source>
</evidence>
<gene>
    <name evidence="1" type="ORF">EJB05_11021</name>
</gene>
<proteinExistence type="predicted"/>
<name>A0A5J9VNF6_9POAL</name>
<accession>A0A5J9VNF6</accession>
<dbReference type="Gramene" id="TVU37693">
    <property type="protein sequence ID" value="TVU37693"/>
    <property type="gene ID" value="EJB05_11021"/>
</dbReference>
<dbReference type="EMBL" id="RWGY01000007">
    <property type="protein sequence ID" value="TVU37693.1"/>
    <property type="molecule type" value="Genomic_DNA"/>
</dbReference>
<keyword evidence="2" id="KW-1185">Reference proteome</keyword>